<accession>A0A2U1PGM4</accession>
<name>A0A2U1PGM4_ARTAN</name>
<comment type="caution">
    <text evidence="1">The sequence shown here is derived from an EMBL/GenBank/DDBJ whole genome shotgun (WGS) entry which is preliminary data.</text>
</comment>
<proteinExistence type="predicted"/>
<dbReference type="AlphaFoldDB" id="A0A2U1PGM4"/>
<evidence type="ECO:0000313" key="1">
    <source>
        <dbReference type="EMBL" id="PWA84915.1"/>
    </source>
</evidence>
<dbReference type="EMBL" id="PKPP01001177">
    <property type="protein sequence ID" value="PWA84915.1"/>
    <property type="molecule type" value="Genomic_DNA"/>
</dbReference>
<keyword evidence="2" id="KW-1185">Reference proteome</keyword>
<protein>
    <submittedName>
        <fullName evidence="1">Uncharacterized protein</fullName>
    </submittedName>
</protein>
<organism evidence="1 2">
    <name type="scientific">Artemisia annua</name>
    <name type="common">Sweet wormwood</name>
    <dbReference type="NCBI Taxonomy" id="35608"/>
    <lineage>
        <taxon>Eukaryota</taxon>
        <taxon>Viridiplantae</taxon>
        <taxon>Streptophyta</taxon>
        <taxon>Embryophyta</taxon>
        <taxon>Tracheophyta</taxon>
        <taxon>Spermatophyta</taxon>
        <taxon>Magnoliopsida</taxon>
        <taxon>eudicotyledons</taxon>
        <taxon>Gunneridae</taxon>
        <taxon>Pentapetalae</taxon>
        <taxon>asterids</taxon>
        <taxon>campanulids</taxon>
        <taxon>Asterales</taxon>
        <taxon>Asteraceae</taxon>
        <taxon>Asteroideae</taxon>
        <taxon>Anthemideae</taxon>
        <taxon>Artemisiinae</taxon>
        <taxon>Artemisia</taxon>
    </lineage>
</organism>
<reference evidence="1 2" key="1">
    <citation type="journal article" date="2018" name="Mol. Plant">
        <title>The genome of Artemisia annua provides insight into the evolution of Asteraceae family and artemisinin biosynthesis.</title>
        <authorList>
            <person name="Shen Q."/>
            <person name="Zhang L."/>
            <person name="Liao Z."/>
            <person name="Wang S."/>
            <person name="Yan T."/>
            <person name="Shi P."/>
            <person name="Liu M."/>
            <person name="Fu X."/>
            <person name="Pan Q."/>
            <person name="Wang Y."/>
            <person name="Lv Z."/>
            <person name="Lu X."/>
            <person name="Zhang F."/>
            <person name="Jiang W."/>
            <person name="Ma Y."/>
            <person name="Chen M."/>
            <person name="Hao X."/>
            <person name="Li L."/>
            <person name="Tang Y."/>
            <person name="Lv G."/>
            <person name="Zhou Y."/>
            <person name="Sun X."/>
            <person name="Brodelius P.E."/>
            <person name="Rose J.K.C."/>
            <person name="Tang K."/>
        </authorList>
    </citation>
    <scope>NUCLEOTIDE SEQUENCE [LARGE SCALE GENOMIC DNA]</scope>
    <source>
        <strain evidence="2">cv. Huhao1</strain>
        <tissue evidence="1">Leaf</tissue>
    </source>
</reference>
<evidence type="ECO:0000313" key="2">
    <source>
        <dbReference type="Proteomes" id="UP000245207"/>
    </source>
</evidence>
<gene>
    <name evidence="1" type="ORF">CTI12_AA048960</name>
</gene>
<dbReference type="Proteomes" id="UP000245207">
    <property type="component" value="Unassembled WGS sequence"/>
</dbReference>
<sequence length="216" mass="25226">MVWATEFNRIWPSRSCGRSPDPVTRQIGSIGYSLILVADKVPLISTHNIGPLLILENVEMWEQLTESQKLLVFGKDCYNSRFTVIGGEGKRPKIDRMFVNYKWLEPAPLATLIACDKDESHHVPLRWSKKDQCWGRKPFRFYNGWLEAPTFMKMCKDWWGSYQVEEKADFVLMRKLRALKIWNVQVFCKNKVSYADMAIEHFPELLLNIICQTIGH</sequence>